<sequence length="51" mass="5522">MTQYALEHPYLTAFLITVALLVISNVLNNLIIAKTATKRGDDDADSGTKSN</sequence>
<feature type="transmembrane region" description="Helical" evidence="1">
    <location>
        <begin position="12"/>
        <end position="32"/>
    </location>
</feature>
<accession>A0ABQ4MPM2</accession>
<keyword evidence="1" id="KW-0812">Transmembrane</keyword>
<evidence type="ECO:0000313" key="2">
    <source>
        <dbReference type="EMBL" id="GIP57893.1"/>
    </source>
</evidence>
<organism evidence="2 3">
    <name type="scientific">Paenibacillus woosongensis</name>
    <dbReference type="NCBI Taxonomy" id="307580"/>
    <lineage>
        <taxon>Bacteria</taxon>
        <taxon>Bacillati</taxon>
        <taxon>Bacillota</taxon>
        <taxon>Bacilli</taxon>
        <taxon>Bacillales</taxon>
        <taxon>Paenibacillaceae</taxon>
        <taxon>Paenibacillus</taxon>
    </lineage>
</organism>
<keyword evidence="1" id="KW-1133">Transmembrane helix</keyword>
<evidence type="ECO:0000256" key="1">
    <source>
        <dbReference type="SAM" id="Phobius"/>
    </source>
</evidence>
<keyword evidence="1" id="KW-0472">Membrane</keyword>
<protein>
    <submittedName>
        <fullName evidence="2">Uncharacterized protein</fullName>
    </submittedName>
</protein>
<dbReference type="EMBL" id="BOSM01000002">
    <property type="protein sequence ID" value="GIP57893.1"/>
    <property type="molecule type" value="Genomic_DNA"/>
</dbReference>
<reference evidence="2 3" key="1">
    <citation type="submission" date="2021-03" db="EMBL/GenBank/DDBJ databases">
        <title>Antimicrobial resistance genes in bacteria isolated from Japanese honey, and their potential for conferring macrolide and lincosamide resistance in the American foulbrood pathogen Paenibacillus larvae.</title>
        <authorList>
            <person name="Okamoto M."/>
            <person name="Kumagai M."/>
            <person name="Kanamori H."/>
            <person name="Takamatsu D."/>
        </authorList>
    </citation>
    <scope>NUCLEOTIDE SEQUENCE [LARGE SCALE GENOMIC DNA]</scope>
    <source>
        <strain evidence="2 3">J15TS10</strain>
    </source>
</reference>
<proteinExistence type="predicted"/>
<dbReference type="Proteomes" id="UP000681290">
    <property type="component" value="Unassembled WGS sequence"/>
</dbReference>
<gene>
    <name evidence="2" type="ORF">J15TS10_17070</name>
</gene>
<evidence type="ECO:0000313" key="3">
    <source>
        <dbReference type="Proteomes" id="UP000681290"/>
    </source>
</evidence>
<keyword evidence="3" id="KW-1185">Reference proteome</keyword>
<comment type="caution">
    <text evidence="2">The sequence shown here is derived from an EMBL/GenBank/DDBJ whole genome shotgun (WGS) entry which is preliminary data.</text>
</comment>
<name>A0ABQ4MPM2_9BACL</name>